<dbReference type="EMBL" id="JAKKPZ010000005">
    <property type="protein sequence ID" value="KAI1720957.1"/>
    <property type="molecule type" value="Genomic_DNA"/>
</dbReference>
<organism evidence="5 6">
    <name type="scientific">Ditylenchus destructor</name>
    <dbReference type="NCBI Taxonomy" id="166010"/>
    <lineage>
        <taxon>Eukaryota</taxon>
        <taxon>Metazoa</taxon>
        <taxon>Ecdysozoa</taxon>
        <taxon>Nematoda</taxon>
        <taxon>Chromadorea</taxon>
        <taxon>Rhabditida</taxon>
        <taxon>Tylenchina</taxon>
        <taxon>Tylenchomorpha</taxon>
        <taxon>Sphaerularioidea</taxon>
        <taxon>Anguinidae</taxon>
        <taxon>Anguininae</taxon>
        <taxon>Ditylenchus</taxon>
    </lineage>
</organism>
<dbReference type="Proteomes" id="UP001201812">
    <property type="component" value="Unassembled WGS sequence"/>
</dbReference>
<evidence type="ECO:0000256" key="2">
    <source>
        <dbReference type="SAM" id="MobiDB-lite"/>
    </source>
</evidence>
<dbReference type="PROSITE" id="PS50822">
    <property type="entry name" value="PIWI"/>
    <property type="match status" value="1"/>
</dbReference>
<dbReference type="InterPro" id="IPR036085">
    <property type="entry name" value="PAZ_dom_sf"/>
</dbReference>
<evidence type="ECO:0000313" key="6">
    <source>
        <dbReference type="Proteomes" id="UP001201812"/>
    </source>
</evidence>
<gene>
    <name evidence="5" type="ORF">DdX_05208</name>
</gene>
<feature type="compositionally biased region" description="Gly residues" evidence="2">
    <location>
        <begin position="695"/>
        <end position="706"/>
    </location>
</feature>
<proteinExistence type="inferred from homology"/>
<comment type="similarity">
    <text evidence="1">Belongs to the argonaute family.</text>
</comment>
<feature type="region of interest" description="Disordered" evidence="2">
    <location>
        <begin position="693"/>
        <end position="738"/>
    </location>
</feature>
<dbReference type="PROSITE" id="PS50821">
    <property type="entry name" value="PAZ"/>
    <property type="match status" value="1"/>
</dbReference>
<dbReference type="InterPro" id="IPR003165">
    <property type="entry name" value="Piwi"/>
</dbReference>
<accession>A0AAD4RAU8</accession>
<keyword evidence="6" id="KW-1185">Reference proteome</keyword>
<feature type="domain" description="Piwi" evidence="4">
    <location>
        <begin position="600"/>
        <end position="947"/>
    </location>
</feature>
<evidence type="ECO:0000256" key="1">
    <source>
        <dbReference type="RuleBase" id="RU361178"/>
    </source>
</evidence>
<dbReference type="InterPro" id="IPR012337">
    <property type="entry name" value="RNaseH-like_sf"/>
</dbReference>
<dbReference type="InterPro" id="IPR036397">
    <property type="entry name" value="RNaseH_sf"/>
</dbReference>
<dbReference type="GO" id="GO:0003723">
    <property type="term" value="F:RNA binding"/>
    <property type="evidence" value="ECO:0007669"/>
    <property type="project" value="InterPro"/>
</dbReference>
<evidence type="ECO:0000313" key="5">
    <source>
        <dbReference type="EMBL" id="KAI1720957.1"/>
    </source>
</evidence>
<comment type="caution">
    <text evidence="5">The sequence shown here is derived from an EMBL/GenBank/DDBJ whole genome shotgun (WGS) entry which is preliminary data.</text>
</comment>
<feature type="domain" description="PAZ" evidence="3">
    <location>
        <begin position="329"/>
        <end position="431"/>
    </location>
</feature>
<dbReference type="SMART" id="SM00949">
    <property type="entry name" value="PAZ"/>
    <property type="match status" value="1"/>
</dbReference>
<feature type="compositionally biased region" description="Low complexity" evidence="2">
    <location>
        <begin position="715"/>
        <end position="725"/>
    </location>
</feature>
<reference evidence="5" key="1">
    <citation type="submission" date="2022-01" db="EMBL/GenBank/DDBJ databases">
        <title>Genome Sequence Resource for Two Populations of Ditylenchus destructor, the Migratory Endoparasitic Phytonematode.</title>
        <authorList>
            <person name="Zhang H."/>
            <person name="Lin R."/>
            <person name="Xie B."/>
        </authorList>
    </citation>
    <scope>NUCLEOTIDE SEQUENCE</scope>
    <source>
        <strain evidence="5">BazhouSP</strain>
    </source>
</reference>
<dbReference type="SUPFAM" id="SSF53098">
    <property type="entry name" value="Ribonuclease H-like"/>
    <property type="match status" value="1"/>
</dbReference>
<dbReference type="SMART" id="SM00950">
    <property type="entry name" value="Piwi"/>
    <property type="match status" value="1"/>
</dbReference>
<dbReference type="InterPro" id="IPR003100">
    <property type="entry name" value="PAZ_dom"/>
</dbReference>
<feature type="compositionally biased region" description="Polar residues" evidence="2">
    <location>
        <begin position="726"/>
        <end position="738"/>
    </location>
</feature>
<dbReference type="Gene3D" id="3.30.420.10">
    <property type="entry name" value="Ribonuclease H-like superfamily/Ribonuclease H"/>
    <property type="match status" value="1"/>
</dbReference>
<dbReference type="PANTHER" id="PTHR22891">
    <property type="entry name" value="EUKARYOTIC TRANSLATION INITIATION FACTOR 2C"/>
    <property type="match status" value="1"/>
</dbReference>
<dbReference type="Pfam" id="PF02170">
    <property type="entry name" value="PAZ"/>
    <property type="match status" value="1"/>
</dbReference>
<dbReference type="Gene3D" id="3.40.50.2300">
    <property type="match status" value="1"/>
</dbReference>
<protein>
    <submittedName>
        <fullName evidence="5">Piwi domain-containing protein</fullName>
    </submittedName>
</protein>
<evidence type="ECO:0000259" key="4">
    <source>
        <dbReference type="PROSITE" id="PS50822"/>
    </source>
</evidence>
<dbReference type="Gene3D" id="2.170.260.10">
    <property type="entry name" value="paz domain"/>
    <property type="match status" value="1"/>
</dbReference>
<dbReference type="Pfam" id="PF02171">
    <property type="entry name" value="Piwi"/>
    <property type="match status" value="1"/>
</dbReference>
<dbReference type="AlphaFoldDB" id="A0AAD4RAU8"/>
<name>A0AAD4RAU8_9BILA</name>
<evidence type="ECO:0000259" key="3">
    <source>
        <dbReference type="PROSITE" id="PS50821"/>
    </source>
</evidence>
<dbReference type="SUPFAM" id="SSF101690">
    <property type="entry name" value="PAZ domain"/>
    <property type="match status" value="1"/>
</dbReference>
<sequence length="986" mass="110153">MAHFEALPELSRTPPVSGYHFRELNLNFAVQTTNVSEMAESAKERALTQKRVLENKTLEKIQKLGKQPYPADMYAKQDPGKSGTPCGKIITNVFGLNSNKGHGRRMYRYDVRVSGIPESGGKAADFTGTAGNDRILIEKRDRCREVFTYFRLNEKALLDVVTIYDLQSILFAESALDIKEPHVFRVDCAKLSDKFKNFKFVDMTVTKTGGADSDIIIGSIENELGEDMESNDRSHAQYMDILTGQCAIFDRDNHLSYSASLSYLISPETFGYSMEDLPPIEANHSFLGAGVFKSVHYVEGPKGFGHAHTGLVVEAKKTAFHEMCTAYDKAKCYIRDITNIQNGDIGKLNIAMKGLAFEPNYGEKIRYYEIEEITAVNARQKTITFQDGSQASVYDYFRDTYNVTLEHPDAPLIKHRGKELYFPLEVCIISDNQRVGMQQQVPKSQEQMIKYAAVTPAKRYEQIQSNLKSLDFENNKAMNKWGVSVVSTPLSVTAGRVLSAPKIEFANEKIKPERFNTWSGKKYLIPKNLKTWAFIAFISPIDKLTPDDTSKFVDALIASGQRYGMQIEQPEMAGIFTLHTDYEKIYTEISKLKLKDHYQLVMVVQSKDSKAHAAIKCAERSNEILTQAIEVDTVRGIVQKGKPATLANILNKTNVKLGGLNYSLTMEDPTSARILGEGTLYIGIGASHAVRGDIGPNGGQNGGNGPTSGQVPDTGNGAKNGNGNNDTPSAGSPTAQVKGNPSVVGYAANIGVTHPFEFIGDFIFQEQSRDEKPELIGRIVERCVMEYRVNRKCDVKRIVLYRNGCAEGQFKPILKYEVVFIHAALENVNCDAKVTIIVPNKMHNVRFFEEDPSEGLRNVQPGTIIDTHVVHPTFVEFYLNSHRALQGTARTPRFTVLLNEIGLKTDQLQNITHTLCYGHQIVYSPTSLPTPSYVANCYAERGRMVYTEYMTRSRSMDDEGGLTYGQLEERLSYFSHPTFKNVRINA</sequence>
<dbReference type="CDD" id="cd02846">
    <property type="entry name" value="PAZ_argonaute_like"/>
    <property type="match status" value="1"/>
</dbReference>